<dbReference type="InterPro" id="IPR008271">
    <property type="entry name" value="Ser/Thr_kinase_AS"/>
</dbReference>
<dbReference type="Proteomes" id="UP000027120">
    <property type="component" value="Unassembled WGS sequence"/>
</dbReference>
<dbReference type="PANTHER" id="PTHR13902">
    <property type="entry name" value="SERINE/THREONINE-PROTEIN KINASE WNK WITH NO LYSINE -RELATED"/>
    <property type="match status" value="1"/>
</dbReference>
<comment type="catalytic activity">
    <reaction evidence="8">
        <text>L-seryl-[protein] + ATP = O-phospho-L-seryl-[protein] + ADP + H(+)</text>
        <dbReference type="Rhea" id="RHEA:17989"/>
        <dbReference type="Rhea" id="RHEA-COMP:9863"/>
        <dbReference type="Rhea" id="RHEA-COMP:11604"/>
        <dbReference type="ChEBI" id="CHEBI:15378"/>
        <dbReference type="ChEBI" id="CHEBI:29999"/>
        <dbReference type="ChEBI" id="CHEBI:30616"/>
        <dbReference type="ChEBI" id="CHEBI:83421"/>
        <dbReference type="ChEBI" id="CHEBI:456216"/>
        <dbReference type="EC" id="2.7.11.1"/>
    </reaction>
</comment>
<keyword evidence="6" id="KW-0067">ATP-binding</keyword>
<dbReference type="FunFam" id="1.10.510.10:FF:000046">
    <property type="entry name" value="probable serine/threonine-protein kinase WNK9"/>
    <property type="match status" value="1"/>
</dbReference>
<evidence type="ECO:0000259" key="10">
    <source>
        <dbReference type="PROSITE" id="PS50011"/>
    </source>
</evidence>
<dbReference type="InterPro" id="IPR011009">
    <property type="entry name" value="Kinase-like_dom_sf"/>
</dbReference>
<evidence type="ECO:0000256" key="9">
    <source>
        <dbReference type="SAM" id="MobiDB-lite"/>
    </source>
</evidence>
<name>A0A067GMS3_CITSI</name>
<evidence type="ECO:0000256" key="8">
    <source>
        <dbReference type="ARBA" id="ARBA00048679"/>
    </source>
</evidence>
<protein>
    <recommendedName>
        <fullName evidence="1">non-specific serine/threonine protein kinase</fullName>
        <ecNumber evidence="1">2.7.11.1</ecNumber>
    </recommendedName>
</protein>
<dbReference type="PROSITE" id="PS50011">
    <property type="entry name" value="PROTEIN_KINASE_DOM"/>
    <property type="match status" value="1"/>
</dbReference>
<keyword evidence="4" id="KW-0547">Nucleotide-binding</keyword>
<feature type="region of interest" description="Disordered" evidence="9">
    <location>
        <begin position="1"/>
        <end position="21"/>
    </location>
</feature>
<dbReference type="InterPro" id="IPR000719">
    <property type="entry name" value="Prot_kinase_dom"/>
</dbReference>
<sequence length="394" mass="44829">MDCGSGFTKSETEEGEFSEKDPSCRYGRYDEILGKGAFKTVYKGFDEVDGIEVAWNQVNIEDVMQSPDQLERLYSEVHLLKSLKHENIIKFYNSWVDDTNRTINMITELFTSGSLRQYRKKHKNVDMKAIKNWARQILRGLHYLHSHNPPIIHRDLKCDNIFVNGNNGEVKIGDLGLAIVMQQPTARSVIGTPEFMAPELYEEEYNELVDIYSFGMCILEMVTCEYPYNECKNPAQIYKKVTSGIKPASLSKVTDPQVKQFIEKCIVPASLRLPALELLKDPFLVTDNPKDLVCDPLRLPNLVPEVMNLAHSEPHPMDIDLNHKKVSADSCAKSNTGTWFLTLELQRLTENNEFTLRGEKNDDDTVSLTLRIGDKSGKRICGAINSCFFFPPCC</sequence>
<comment type="catalytic activity">
    <reaction evidence="7">
        <text>L-threonyl-[protein] + ATP = O-phospho-L-threonyl-[protein] + ADP + H(+)</text>
        <dbReference type="Rhea" id="RHEA:46608"/>
        <dbReference type="Rhea" id="RHEA-COMP:11060"/>
        <dbReference type="Rhea" id="RHEA-COMP:11605"/>
        <dbReference type="ChEBI" id="CHEBI:15378"/>
        <dbReference type="ChEBI" id="CHEBI:30013"/>
        <dbReference type="ChEBI" id="CHEBI:30616"/>
        <dbReference type="ChEBI" id="CHEBI:61977"/>
        <dbReference type="ChEBI" id="CHEBI:456216"/>
        <dbReference type="EC" id="2.7.11.1"/>
    </reaction>
</comment>
<evidence type="ECO:0000256" key="5">
    <source>
        <dbReference type="ARBA" id="ARBA00022777"/>
    </source>
</evidence>
<organism evidence="11 12">
    <name type="scientific">Citrus sinensis</name>
    <name type="common">Sweet orange</name>
    <name type="synonym">Citrus aurantium var. sinensis</name>
    <dbReference type="NCBI Taxonomy" id="2711"/>
    <lineage>
        <taxon>Eukaryota</taxon>
        <taxon>Viridiplantae</taxon>
        <taxon>Streptophyta</taxon>
        <taxon>Embryophyta</taxon>
        <taxon>Tracheophyta</taxon>
        <taxon>Spermatophyta</taxon>
        <taxon>Magnoliopsida</taxon>
        <taxon>eudicotyledons</taxon>
        <taxon>Gunneridae</taxon>
        <taxon>Pentapetalae</taxon>
        <taxon>rosids</taxon>
        <taxon>malvids</taxon>
        <taxon>Sapindales</taxon>
        <taxon>Rutaceae</taxon>
        <taxon>Aurantioideae</taxon>
        <taxon>Citrus</taxon>
    </lineage>
</organism>
<dbReference type="GO" id="GO:0004674">
    <property type="term" value="F:protein serine/threonine kinase activity"/>
    <property type="evidence" value="ECO:0007669"/>
    <property type="project" value="UniProtKB-KW"/>
</dbReference>
<dbReference type="Gene3D" id="3.30.200.20">
    <property type="entry name" value="Phosphorylase Kinase, domain 1"/>
    <property type="match status" value="1"/>
</dbReference>
<dbReference type="Gene3D" id="1.10.510.10">
    <property type="entry name" value="Transferase(Phosphotransferase) domain 1"/>
    <property type="match status" value="1"/>
</dbReference>
<dbReference type="GO" id="GO:0005524">
    <property type="term" value="F:ATP binding"/>
    <property type="evidence" value="ECO:0007669"/>
    <property type="project" value="UniProtKB-KW"/>
</dbReference>
<reference evidence="11 12" key="1">
    <citation type="submission" date="2014-04" db="EMBL/GenBank/DDBJ databases">
        <authorList>
            <consortium name="International Citrus Genome Consortium"/>
            <person name="Gmitter F."/>
            <person name="Chen C."/>
            <person name="Farmerie W."/>
            <person name="Harkins T."/>
            <person name="Desany B."/>
            <person name="Mohiuddin M."/>
            <person name="Kodira C."/>
            <person name="Borodovsky M."/>
            <person name="Lomsadze A."/>
            <person name="Burns P."/>
            <person name="Jenkins J."/>
            <person name="Prochnik S."/>
            <person name="Shu S."/>
            <person name="Chapman J."/>
            <person name="Pitluck S."/>
            <person name="Schmutz J."/>
            <person name="Rokhsar D."/>
        </authorList>
    </citation>
    <scope>NUCLEOTIDE SEQUENCE</scope>
</reference>
<dbReference type="InterPro" id="IPR050588">
    <property type="entry name" value="WNK_Ser-Thr_kinase"/>
</dbReference>
<evidence type="ECO:0000256" key="2">
    <source>
        <dbReference type="ARBA" id="ARBA00022527"/>
    </source>
</evidence>
<dbReference type="SMR" id="A0A067GMS3"/>
<keyword evidence="3" id="KW-0808">Transferase</keyword>
<gene>
    <name evidence="11" type="ORF">CISIN_1g006781mg</name>
</gene>
<evidence type="ECO:0000256" key="7">
    <source>
        <dbReference type="ARBA" id="ARBA00047899"/>
    </source>
</evidence>
<feature type="domain" description="Protein kinase" evidence="10">
    <location>
        <begin position="27"/>
        <end position="284"/>
    </location>
</feature>
<evidence type="ECO:0000256" key="1">
    <source>
        <dbReference type="ARBA" id="ARBA00012513"/>
    </source>
</evidence>
<evidence type="ECO:0000313" key="12">
    <source>
        <dbReference type="Proteomes" id="UP000027120"/>
    </source>
</evidence>
<dbReference type="PROSITE" id="PS00108">
    <property type="entry name" value="PROTEIN_KINASE_ST"/>
    <property type="match status" value="1"/>
</dbReference>
<dbReference type="CDD" id="cd13983">
    <property type="entry name" value="STKc_WNK"/>
    <property type="match status" value="1"/>
</dbReference>
<dbReference type="Pfam" id="PF00069">
    <property type="entry name" value="Pkinase"/>
    <property type="match status" value="1"/>
</dbReference>
<dbReference type="EMBL" id="KK784881">
    <property type="protein sequence ID" value="KDO76677.1"/>
    <property type="molecule type" value="Genomic_DNA"/>
</dbReference>
<dbReference type="SUPFAM" id="SSF56112">
    <property type="entry name" value="Protein kinase-like (PK-like)"/>
    <property type="match status" value="1"/>
</dbReference>
<keyword evidence="2" id="KW-0723">Serine/threonine-protein kinase</keyword>
<accession>A0A067GMS3</accession>
<evidence type="ECO:0000313" key="11">
    <source>
        <dbReference type="EMBL" id="KDO76677.1"/>
    </source>
</evidence>
<dbReference type="EC" id="2.7.11.1" evidence="1"/>
<dbReference type="AlphaFoldDB" id="A0A067GMS3"/>
<keyword evidence="12" id="KW-1185">Reference proteome</keyword>
<evidence type="ECO:0000256" key="6">
    <source>
        <dbReference type="ARBA" id="ARBA00022840"/>
    </source>
</evidence>
<evidence type="ECO:0000256" key="3">
    <source>
        <dbReference type="ARBA" id="ARBA00022679"/>
    </source>
</evidence>
<evidence type="ECO:0000256" key="4">
    <source>
        <dbReference type="ARBA" id="ARBA00022741"/>
    </source>
</evidence>
<keyword evidence="5" id="KW-0418">Kinase</keyword>
<proteinExistence type="predicted"/>
<dbReference type="FunFam" id="3.30.200.20:FF:000075">
    <property type="entry name" value="Probable serine/threonine-protein kinase WNK1"/>
    <property type="match status" value="1"/>
</dbReference>
<dbReference type="SMART" id="SM00220">
    <property type="entry name" value="S_TKc"/>
    <property type="match status" value="1"/>
</dbReference>